<dbReference type="EMBL" id="CAMKVN010023149">
    <property type="protein sequence ID" value="CAI2200052.1"/>
    <property type="molecule type" value="Genomic_DNA"/>
</dbReference>
<dbReference type="AlphaFoldDB" id="A0A9W4TE04"/>
<dbReference type="Proteomes" id="UP001153678">
    <property type="component" value="Unassembled WGS sequence"/>
</dbReference>
<protein>
    <submittedName>
        <fullName evidence="1">8716_t:CDS:1</fullName>
    </submittedName>
</protein>
<reference evidence="1" key="1">
    <citation type="submission" date="2022-08" db="EMBL/GenBank/DDBJ databases">
        <authorList>
            <person name="Kallberg Y."/>
            <person name="Tangrot J."/>
            <person name="Rosling A."/>
        </authorList>
    </citation>
    <scope>NUCLEOTIDE SEQUENCE</scope>
    <source>
        <strain evidence="1">Wild A</strain>
    </source>
</reference>
<gene>
    <name evidence="1" type="ORF">FWILDA_LOCUS19378</name>
</gene>
<accession>A0A9W4TE04</accession>
<sequence length="116" mass="13830">NWKHGEIKILLDHLQEKFSTWSKGNKSKFYNDMAKNILSNKEANAIKEAKDWYWYDKLDVIFGTRENITPSCLVNKSTVTAIAEMGQTRERIWEKKMLLEQERLSKNHELEKERLE</sequence>
<feature type="non-terminal residue" evidence="1">
    <location>
        <position position="1"/>
    </location>
</feature>
<keyword evidence="2" id="KW-1185">Reference proteome</keyword>
<evidence type="ECO:0000313" key="1">
    <source>
        <dbReference type="EMBL" id="CAI2200052.1"/>
    </source>
</evidence>
<proteinExistence type="predicted"/>
<organism evidence="1 2">
    <name type="scientific">Funneliformis geosporum</name>
    <dbReference type="NCBI Taxonomy" id="1117311"/>
    <lineage>
        <taxon>Eukaryota</taxon>
        <taxon>Fungi</taxon>
        <taxon>Fungi incertae sedis</taxon>
        <taxon>Mucoromycota</taxon>
        <taxon>Glomeromycotina</taxon>
        <taxon>Glomeromycetes</taxon>
        <taxon>Glomerales</taxon>
        <taxon>Glomeraceae</taxon>
        <taxon>Funneliformis</taxon>
    </lineage>
</organism>
<feature type="non-terminal residue" evidence="1">
    <location>
        <position position="116"/>
    </location>
</feature>
<name>A0A9W4TE04_9GLOM</name>
<comment type="caution">
    <text evidence="1">The sequence shown here is derived from an EMBL/GenBank/DDBJ whole genome shotgun (WGS) entry which is preliminary data.</text>
</comment>
<evidence type="ECO:0000313" key="2">
    <source>
        <dbReference type="Proteomes" id="UP001153678"/>
    </source>
</evidence>
<dbReference type="OrthoDB" id="2384477at2759"/>